<dbReference type="Proteomes" id="UP001066276">
    <property type="component" value="Chromosome 3_2"/>
</dbReference>
<dbReference type="AlphaFoldDB" id="A0AAV7TXS8"/>
<keyword evidence="3" id="KW-1185">Reference proteome</keyword>
<feature type="compositionally biased region" description="Basic and acidic residues" evidence="1">
    <location>
        <begin position="18"/>
        <end position="32"/>
    </location>
</feature>
<sequence length="114" mass="12520">MGCAPSIHISDSRVVYHSGKDSEDSAAPREQDNQAPGAPVKPTSTYKLRTPSYKKGRGESMEADTRISGSSVKVKAHARQLLPLKLLNKLQYFGLAYFFIDLHSHSVISQCDTV</sequence>
<name>A0AAV7TXS8_PLEWA</name>
<evidence type="ECO:0000256" key="1">
    <source>
        <dbReference type="SAM" id="MobiDB-lite"/>
    </source>
</evidence>
<evidence type="ECO:0008006" key="4">
    <source>
        <dbReference type="Google" id="ProtNLM"/>
    </source>
</evidence>
<accession>A0AAV7TXS8</accession>
<dbReference type="Pfam" id="PF08629">
    <property type="entry name" value="PDE8"/>
    <property type="match status" value="1"/>
</dbReference>
<comment type="caution">
    <text evidence="2">The sequence shown here is derived from an EMBL/GenBank/DDBJ whole genome shotgun (WGS) entry which is preliminary data.</text>
</comment>
<proteinExistence type="predicted"/>
<protein>
    <recommendedName>
        <fullName evidence="4">3'5'-cyclic nucleotide phosphodiesterase PDE8 domain-containing protein</fullName>
    </recommendedName>
</protein>
<gene>
    <name evidence="2" type="ORF">NDU88_005613</name>
</gene>
<evidence type="ECO:0000313" key="2">
    <source>
        <dbReference type="EMBL" id="KAJ1180392.1"/>
    </source>
</evidence>
<evidence type="ECO:0000313" key="3">
    <source>
        <dbReference type="Proteomes" id="UP001066276"/>
    </source>
</evidence>
<dbReference type="EMBL" id="JANPWB010000006">
    <property type="protein sequence ID" value="KAJ1180392.1"/>
    <property type="molecule type" value="Genomic_DNA"/>
</dbReference>
<reference evidence="2" key="1">
    <citation type="journal article" date="2022" name="bioRxiv">
        <title>Sequencing and chromosome-scale assembly of the giantPleurodeles waltlgenome.</title>
        <authorList>
            <person name="Brown T."/>
            <person name="Elewa A."/>
            <person name="Iarovenko S."/>
            <person name="Subramanian E."/>
            <person name="Araus A.J."/>
            <person name="Petzold A."/>
            <person name="Susuki M."/>
            <person name="Suzuki K.-i.T."/>
            <person name="Hayashi T."/>
            <person name="Toyoda A."/>
            <person name="Oliveira C."/>
            <person name="Osipova E."/>
            <person name="Leigh N.D."/>
            <person name="Simon A."/>
            <person name="Yun M.H."/>
        </authorList>
    </citation>
    <scope>NUCLEOTIDE SEQUENCE</scope>
    <source>
        <strain evidence="2">20211129_DDA</strain>
        <tissue evidence="2">Liver</tissue>
    </source>
</reference>
<organism evidence="2 3">
    <name type="scientific">Pleurodeles waltl</name>
    <name type="common">Iberian ribbed newt</name>
    <dbReference type="NCBI Taxonomy" id="8319"/>
    <lineage>
        <taxon>Eukaryota</taxon>
        <taxon>Metazoa</taxon>
        <taxon>Chordata</taxon>
        <taxon>Craniata</taxon>
        <taxon>Vertebrata</taxon>
        <taxon>Euteleostomi</taxon>
        <taxon>Amphibia</taxon>
        <taxon>Batrachia</taxon>
        <taxon>Caudata</taxon>
        <taxon>Salamandroidea</taxon>
        <taxon>Salamandridae</taxon>
        <taxon>Pleurodelinae</taxon>
        <taxon>Pleurodeles</taxon>
    </lineage>
</organism>
<feature type="region of interest" description="Disordered" evidence="1">
    <location>
        <begin position="1"/>
        <end position="64"/>
    </location>
</feature>